<sequence length="32" mass="3899">MICCLTAKRLLLFCLGWSFEKWRCWLVPNMHV</sequence>
<protein>
    <submittedName>
        <fullName evidence="2">Uncharacterized protein</fullName>
    </submittedName>
</protein>
<dbReference type="AlphaFoldDB" id="A0A0A9FFH5"/>
<accession>A0A0A9FFH5</accession>
<evidence type="ECO:0000313" key="2">
    <source>
        <dbReference type="EMBL" id="JAE11795.1"/>
    </source>
</evidence>
<feature type="chain" id="PRO_5002047367" evidence="1">
    <location>
        <begin position="17"/>
        <end position="32"/>
    </location>
</feature>
<feature type="signal peptide" evidence="1">
    <location>
        <begin position="1"/>
        <end position="16"/>
    </location>
</feature>
<dbReference type="EMBL" id="GBRH01186101">
    <property type="protein sequence ID" value="JAE11795.1"/>
    <property type="molecule type" value="Transcribed_RNA"/>
</dbReference>
<keyword evidence="1" id="KW-0732">Signal</keyword>
<organism evidence="2">
    <name type="scientific">Arundo donax</name>
    <name type="common">Giant reed</name>
    <name type="synonym">Donax arundinaceus</name>
    <dbReference type="NCBI Taxonomy" id="35708"/>
    <lineage>
        <taxon>Eukaryota</taxon>
        <taxon>Viridiplantae</taxon>
        <taxon>Streptophyta</taxon>
        <taxon>Embryophyta</taxon>
        <taxon>Tracheophyta</taxon>
        <taxon>Spermatophyta</taxon>
        <taxon>Magnoliopsida</taxon>
        <taxon>Liliopsida</taxon>
        <taxon>Poales</taxon>
        <taxon>Poaceae</taxon>
        <taxon>PACMAD clade</taxon>
        <taxon>Arundinoideae</taxon>
        <taxon>Arundineae</taxon>
        <taxon>Arundo</taxon>
    </lineage>
</organism>
<evidence type="ECO:0000256" key="1">
    <source>
        <dbReference type="SAM" id="SignalP"/>
    </source>
</evidence>
<name>A0A0A9FFH5_ARUDO</name>
<reference evidence="2" key="2">
    <citation type="journal article" date="2015" name="Data Brief">
        <title>Shoot transcriptome of the giant reed, Arundo donax.</title>
        <authorList>
            <person name="Barrero R.A."/>
            <person name="Guerrero F.D."/>
            <person name="Moolhuijzen P."/>
            <person name="Goolsby J.A."/>
            <person name="Tidwell J."/>
            <person name="Bellgard S.E."/>
            <person name="Bellgard M.I."/>
        </authorList>
    </citation>
    <scope>NUCLEOTIDE SEQUENCE</scope>
    <source>
        <tissue evidence="2">Shoot tissue taken approximately 20 cm above the soil surface</tissue>
    </source>
</reference>
<proteinExistence type="predicted"/>
<reference evidence="2" key="1">
    <citation type="submission" date="2014-09" db="EMBL/GenBank/DDBJ databases">
        <authorList>
            <person name="Magalhaes I.L.F."/>
            <person name="Oliveira U."/>
            <person name="Santos F.R."/>
            <person name="Vidigal T.H.D.A."/>
            <person name="Brescovit A.D."/>
            <person name="Santos A.J."/>
        </authorList>
    </citation>
    <scope>NUCLEOTIDE SEQUENCE</scope>
    <source>
        <tissue evidence="2">Shoot tissue taken approximately 20 cm above the soil surface</tissue>
    </source>
</reference>